<dbReference type="STRING" id="1447883.A0A2B7YH91"/>
<dbReference type="InterPro" id="IPR011009">
    <property type="entry name" value="Kinase-like_dom_sf"/>
</dbReference>
<organism evidence="2 3">
    <name type="scientific">Polytolypa hystricis (strain UAMH7299)</name>
    <dbReference type="NCBI Taxonomy" id="1447883"/>
    <lineage>
        <taxon>Eukaryota</taxon>
        <taxon>Fungi</taxon>
        <taxon>Dikarya</taxon>
        <taxon>Ascomycota</taxon>
        <taxon>Pezizomycotina</taxon>
        <taxon>Eurotiomycetes</taxon>
        <taxon>Eurotiomycetidae</taxon>
        <taxon>Onygenales</taxon>
        <taxon>Onygenales incertae sedis</taxon>
        <taxon>Polytolypa</taxon>
    </lineage>
</organism>
<dbReference type="SUPFAM" id="SSF56112">
    <property type="entry name" value="Protein kinase-like (PK-like)"/>
    <property type="match status" value="1"/>
</dbReference>
<evidence type="ECO:0000313" key="3">
    <source>
        <dbReference type="Proteomes" id="UP000224634"/>
    </source>
</evidence>
<dbReference type="OrthoDB" id="5598852at2759"/>
<protein>
    <recommendedName>
        <fullName evidence="1">Aminoglycoside phosphotransferase domain-containing protein</fullName>
    </recommendedName>
</protein>
<evidence type="ECO:0000259" key="1">
    <source>
        <dbReference type="Pfam" id="PF01636"/>
    </source>
</evidence>
<accession>A0A2B7YH91</accession>
<dbReference type="Proteomes" id="UP000224634">
    <property type="component" value="Unassembled WGS sequence"/>
</dbReference>
<reference evidence="2 3" key="1">
    <citation type="submission" date="2017-10" db="EMBL/GenBank/DDBJ databases">
        <title>Comparative genomics in systemic dimorphic fungi from Ajellomycetaceae.</title>
        <authorList>
            <person name="Munoz J.F."/>
            <person name="Mcewen J.G."/>
            <person name="Clay O.K."/>
            <person name="Cuomo C.A."/>
        </authorList>
    </citation>
    <scope>NUCLEOTIDE SEQUENCE [LARGE SCALE GENOMIC DNA]</scope>
    <source>
        <strain evidence="2 3">UAMH7299</strain>
    </source>
</reference>
<name>A0A2B7YH91_POLH7</name>
<keyword evidence="3" id="KW-1185">Reference proteome</keyword>
<dbReference type="EMBL" id="PDNA01000040">
    <property type="protein sequence ID" value="PGH20439.1"/>
    <property type="molecule type" value="Genomic_DNA"/>
</dbReference>
<dbReference type="AlphaFoldDB" id="A0A2B7YH91"/>
<proteinExistence type="predicted"/>
<sequence>MAPSTDDPLRLLEQQSECSRFPMDLSQFTPFKLPTFANGTNPSRRSHDCDHTAANIIGSPVSSTLVQGETSYTVVANINHHFPKVIQFRTSALDLNLIDKARQTCGDFVPDCKPHSMLADAYVYEMDLVPGAAFSRAMPQLLASGMEQCLVKTVQDFARFFASAWINRPVLELTADTTNKLSAHYTWILDQLFRDLPQHFHSKLKEVRQGLPLLFRPDYPMVINHDDLLEMNIHVDEKSGCITSIVDWAEAKIAPFGTSLWGLETILGVQTASQWIFHPKHSYLRTQF</sequence>
<dbReference type="InterPro" id="IPR002575">
    <property type="entry name" value="Aminoglycoside_PTrfase"/>
</dbReference>
<dbReference type="Pfam" id="PF01636">
    <property type="entry name" value="APH"/>
    <property type="match status" value="1"/>
</dbReference>
<dbReference type="Gene3D" id="3.90.1200.10">
    <property type="match status" value="1"/>
</dbReference>
<feature type="domain" description="Aminoglycoside phosphotransferase" evidence="1">
    <location>
        <begin position="109"/>
        <end position="258"/>
    </location>
</feature>
<comment type="caution">
    <text evidence="2">The sequence shown here is derived from an EMBL/GenBank/DDBJ whole genome shotgun (WGS) entry which is preliminary data.</text>
</comment>
<evidence type="ECO:0000313" key="2">
    <source>
        <dbReference type="EMBL" id="PGH20439.1"/>
    </source>
</evidence>
<gene>
    <name evidence="2" type="ORF">AJ80_03585</name>
</gene>